<proteinExistence type="predicted"/>
<evidence type="ECO:0000313" key="2">
    <source>
        <dbReference type="EMBL" id="TFK93544.1"/>
    </source>
</evidence>
<feature type="region of interest" description="Disordered" evidence="1">
    <location>
        <begin position="164"/>
        <end position="184"/>
    </location>
</feature>
<evidence type="ECO:0000313" key="3">
    <source>
        <dbReference type="Proteomes" id="UP000308197"/>
    </source>
</evidence>
<gene>
    <name evidence="2" type="ORF">K466DRAFT_100317</name>
</gene>
<protein>
    <submittedName>
        <fullName evidence="2">Uncharacterized protein</fullName>
    </submittedName>
</protein>
<dbReference type="InParanoid" id="A0A5C3PUN9"/>
<keyword evidence="3" id="KW-1185">Reference proteome</keyword>
<dbReference type="EMBL" id="ML210980">
    <property type="protein sequence ID" value="TFK93544.1"/>
    <property type="molecule type" value="Genomic_DNA"/>
</dbReference>
<sequence length="237" mass="26301">MTSTPSPSPLYARLHSLAQSHALPRDVDELLTIRHPSATHAWGHNHLVCNNAGLQDRMDNAAFAAHLASSGRYLTSPTENAKVHEVIVDEHKRTAVVHMSYYLMAKGSSDDEVVENDLIWLLRFTEEAEQEVGGVDGVRIKESVEFIDASASARLGTLVRAANGGQEAGRNHSPGAKTSRGRRAVARPDFGRNLARVTRHRPPGRILTAKFWCHMSQAWLNHSKWYSSLDWCHGLLE</sequence>
<name>A0A5C3PUN9_9APHY</name>
<reference evidence="2 3" key="1">
    <citation type="journal article" date="2019" name="Nat. Ecol. Evol.">
        <title>Megaphylogeny resolves global patterns of mushroom evolution.</title>
        <authorList>
            <person name="Varga T."/>
            <person name="Krizsan K."/>
            <person name="Foldi C."/>
            <person name="Dima B."/>
            <person name="Sanchez-Garcia M."/>
            <person name="Sanchez-Ramirez S."/>
            <person name="Szollosi G.J."/>
            <person name="Szarkandi J.G."/>
            <person name="Papp V."/>
            <person name="Albert L."/>
            <person name="Andreopoulos W."/>
            <person name="Angelini C."/>
            <person name="Antonin V."/>
            <person name="Barry K.W."/>
            <person name="Bougher N.L."/>
            <person name="Buchanan P."/>
            <person name="Buyck B."/>
            <person name="Bense V."/>
            <person name="Catcheside P."/>
            <person name="Chovatia M."/>
            <person name="Cooper J."/>
            <person name="Damon W."/>
            <person name="Desjardin D."/>
            <person name="Finy P."/>
            <person name="Geml J."/>
            <person name="Haridas S."/>
            <person name="Hughes K."/>
            <person name="Justo A."/>
            <person name="Karasinski D."/>
            <person name="Kautmanova I."/>
            <person name="Kiss B."/>
            <person name="Kocsube S."/>
            <person name="Kotiranta H."/>
            <person name="LaButti K.M."/>
            <person name="Lechner B.E."/>
            <person name="Liimatainen K."/>
            <person name="Lipzen A."/>
            <person name="Lukacs Z."/>
            <person name="Mihaltcheva S."/>
            <person name="Morgado L.N."/>
            <person name="Niskanen T."/>
            <person name="Noordeloos M.E."/>
            <person name="Ohm R.A."/>
            <person name="Ortiz-Santana B."/>
            <person name="Ovrebo C."/>
            <person name="Racz N."/>
            <person name="Riley R."/>
            <person name="Savchenko A."/>
            <person name="Shiryaev A."/>
            <person name="Soop K."/>
            <person name="Spirin V."/>
            <person name="Szebenyi C."/>
            <person name="Tomsovsky M."/>
            <person name="Tulloss R.E."/>
            <person name="Uehling J."/>
            <person name="Grigoriev I.V."/>
            <person name="Vagvolgyi C."/>
            <person name="Papp T."/>
            <person name="Martin F.M."/>
            <person name="Miettinen O."/>
            <person name="Hibbett D.S."/>
            <person name="Nagy L.G."/>
        </authorList>
    </citation>
    <scope>NUCLEOTIDE SEQUENCE [LARGE SCALE GENOMIC DNA]</scope>
    <source>
        <strain evidence="2 3">HHB13444</strain>
    </source>
</reference>
<organism evidence="2 3">
    <name type="scientific">Polyporus arcularius HHB13444</name>
    <dbReference type="NCBI Taxonomy" id="1314778"/>
    <lineage>
        <taxon>Eukaryota</taxon>
        <taxon>Fungi</taxon>
        <taxon>Dikarya</taxon>
        <taxon>Basidiomycota</taxon>
        <taxon>Agaricomycotina</taxon>
        <taxon>Agaricomycetes</taxon>
        <taxon>Polyporales</taxon>
        <taxon>Polyporaceae</taxon>
        <taxon>Polyporus</taxon>
    </lineage>
</organism>
<evidence type="ECO:0000256" key="1">
    <source>
        <dbReference type="SAM" id="MobiDB-lite"/>
    </source>
</evidence>
<accession>A0A5C3PUN9</accession>
<dbReference type="AlphaFoldDB" id="A0A5C3PUN9"/>
<dbReference type="Proteomes" id="UP000308197">
    <property type="component" value="Unassembled WGS sequence"/>
</dbReference>